<name>A0ABX6IF77_9ACTN</name>
<accession>A0ABX6IF77</accession>
<dbReference type="EMBL" id="CP045809">
    <property type="protein sequence ID" value="QHN34507.1"/>
    <property type="molecule type" value="Genomic_DNA"/>
</dbReference>
<dbReference type="Gene3D" id="3.30.450.40">
    <property type="match status" value="1"/>
</dbReference>
<sequence length="409" mass="43771">MGLITPGTDLVRMHDRLAAAHEAVVGRGEAAPEFIRDELVTSWRQSAEFGVDPDNLDPPLAGRASVAERLAHHPLAGAIERMRQLFSDAVTDPHLIMLVVDPDGTIIHRNVPADLLPIAAGIRLFEGSRWDEQSVGTNAVTMVMRTGRPQLVFGPEHYCRALHKVYCAAAPIRDRSTGSIVGLIGITGPCAELQQASTALVTAFAALGEREMEMTHERNLAELRVRTVAHLTGLSGPGMVVDDNGWVAAGVGFTAPNRIDAPVPGAMPFVPGMGVCEIERVTGGWLLRPSGPGGPVVATLDLRGEPSVTVTGTDSEWRSVLTRRHAQIVLLLADAGESGITGAELSRRLFGDTEHLVTVRAEMSRLRRVVGSLLSSRPYRLSRGVELRVVGDVEPARSGMHEPDPALTG</sequence>
<evidence type="ECO:0000259" key="1">
    <source>
        <dbReference type="Pfam" id="PF01590"/>
    </source>
</evidence>
<dbReference type="InterPro" id="IPR003018">
    <property type="entry name" value="GAF"/>
</dbReference>
<protein>
    <submittedName>
        <fullName evidence="2">GAF domain-containing protein</fullName>
    </submittedName>
</protein>
<dbReference type="RefSeq" id="WP_213247681.1">
    <property type="nucleotide sequence ID" value="NZ_CP045806.1"/>
</dbReference>
<evidence type="ECO:0000313" key="3">
    <source>
        <dbReference type="Proteomes" id="UP001059836"/>
    </source>
</evidence>
<keyword evidence="3" id="KW-1185">Reference proteome</keyword>
<dbReference type="Pfam" id="PF01590">
    <property type="entry name" value="GAF"/>
    <property type="match status" value="1"/>
</dbReference>
<evidence type="ECO:0000313" key="2">
    <source>
        <dbReference type="EMBL" id="QHN34507.1"/>
    </source>
</evidence>
<dbReference type="Proteomes" id="UP001059836">
    <property type="component" value="Chromosome"/>
</dbReference>
<dbReference type="InterPro" id="IPR029016">
    <property type="entry name" value="GAF-like_dom_sf"/>
</dbReference>
<feature type="domain" description="GAF" evidence="1">
    <location>
        <begin position="97"/>
        <end position="207"/>
    </location>
</feature>
<organism evidence="2 3">
    <name type="scientific">Gordonia pseudamarae</name>
    <dbReference type="NCBI Taxonomy" id="2831662"/>
    <lineage>
        <taxon>Bacteria</taxon>
        <taxon>Bacillati</taxon>
        <taxon>Actinomycetota</taxon>
        <taxon>Actinomycetes</taxon>
        <taxon>Mycobacteriales</taxon>
        <taxon>Gordoniaceae</taxon>
        <taxon>Gordonia</taxon>
    </lineage>
</organism>
<gene>
    <name evidence="2" type="ORF">GII31_05925</name>
</gene>
<reference evidence="2" key="1">
    <citation type="journal article" date="2021" name="Nat. Microbiol.">
        <title>Cocultivation of an ultrasmall environmental parasitic bacterium with lytic ability against bacteria associated with wastewater foams.</title>
        <authorList>
            <person name="Batinovic S."/>
            <person name="Rose J.J.A."/>
            <person name="Ratcliffe J."/>
            <person name="Seviour R.J."/>
            <person name="Petrovski S."/>
        </authorList>
    </citation>
    <scope>NUCLEOTIDE SEQUENCE</scope>
    <source>
        <strain evidence="2">CON9</strain>
    </source>
</reference>
<proteinExistence type="predicted"/>